<keyword evidence="3 5" id="KW-0732">Signal</keyword>
<name>A0A1U7T6S4_CARSF</name>
<dbReference type="RefSeq" id="XP_008049561.1">
    <property type="nucleotide sequence ID" value="XM_008051370.1"/>
</dbReference>
<evidence type="ECO:0000256" key="4">
    <source>
        <dbReference type="SAM" id="MobiDB-lite"/>
    </source>
</evidence>
<dbReference type="CDD" id="cd23575">
    <property type="entry name" value="TFP_LU_ECD_GPIHBP1"/>
    <property type="match status" value="1"/>
</dbReference>
<reference evidence="8" key="1">
    <citation type="submission" date="2025-08" db="UniProtKB">
        <authorList>
            <consortium name="RefSeq"/>
        </authorList>
    </citation>
    <scope>IDENTIFICATION</scope>
</reference>
<dbReference type="OrthoDB" id="9448168at2759"/>
<dbReference type="InterPro" id="IPR051110">
    <property type="entry name" value="Ly-6/neurotoxin-like_GPI-ap"/>
</dbReference>
<proteinExistence type="predicted"/>
<dbReference type="FunFam" id="2.10.60.10:FF:000003">
    <property type="entry name" value="lymphocyte antigen 6E isoform X1"/>
    <property type="match status" value="1"/>
</dbReference>
<dbReference type="PANTHER" id="PTHR16983:SF12">
    <property type="entry name" value="GLYCOSYLPHOSPHATIDYLINOSITOL-ANCHORED HIGH DENSITY LIPOPROTEIN-BINDING PROTEIN 1"/>
    <property type="match status" value="1"/>
</dbReference>
<keyword evidence="2" id="KW-0472">Membrane</keyword>
<evidence type="ECO:0000259" key="6">
    <source>
        <dbReference type="Pfam" id="PF00087"/>
    </source>
</evidence>
<dbReference type="GO" id="GO:0098552">
    <property type="term" value="C:side of membrane"/>
    <property type="evidence" value="ECO:0007669"/>
    <property type="project" value="UniProtKB-KW"/>
</dbReference>
<dbReference type="STRING" id="1868482.ENSTSYP00000020204"/>
<dbReference type="CTD" id="338328"/>
<sequence>MKALGAVLLALLVSAHPGRGRAQQEEEEEDKDYGQDGYDEDDEDEEEEEANRIPGGRDRVLLQCYTCQSLHKEERCKLTQICSQSQTSCAAFITHGNTESGLLTTHSTWCADNCQPFTKTVEETLVTMTCCHFSLCNIPPWQSSQVQDQPGNRTGVPKDWLGNGTGNPKSVSTALPLSLLTGLWAMRA</sequence>
<evidence type="ECO:0000256" key="3">
    <source>
        <dbReference type="ARBA" id="ARBA00022729"/>
    </source>
</evidence>
<keyword evidence="8" id="KW-0449">Lipoprotein</keyword>
<dbReference type="SUPFAM" id="SSF57302">
    <property type="entry name" value="Snake toxin-like"/>
    <property type="match status" value="1"/>
</dbReference>
<evidence type="ECO:0000256" key="5">
    <source>
        <dbReference type="SAM" id="SignalP"/>
    </source>
</evidence>
<evidence type="ECO:0000256" key="2">
    <source>
        <dbReference type="ARBA" id="ARBA00022622"/>
    </source>
</evidence>
<dbReference type="GO" id="GO:0035478">
    <property type="term" value="F:chylomicron binding"/>
    <property type="evidence" value="ECO:0007669"/>
    <property type="project" value="TreeGrafter"/>
</dbReference>
<organism evidence="7 8">
    <name type="scientific">Carlito syrichta</name>
    <name type="common">Philippine tarsier</name>
    <name type="synonym">Tarsius syrichta</name>
    <dbReference type="NCBI Taxonomy" id="1868482"/>
    <lineage>
        <taxon>Eukaryota</taxon>
        <taxon>Metazoa</taxon>
        <taxon>Chordata</taxon>
        <taxon>Craniata</taxon>
        <taxon>Vertebrata</taxon>
        <taxon>Euteleostomi</taxon>
        <taxon>Mammalia</taxon>
        <taxon>Eutheria</taxon>
        <taxon>Euarchontoglires</taxon>
        <taxon>Primates</taxon>
        <taxon>Haplorrhini</taxon>
        <taxon>Tarsiiformes</taxon>
        <taxon>Tarsiidae</taxon>
        <taxon>Carlito</taxon>
    </lineage>
</organism>
<keyword evidence="7" id="KW-1185">Reference proteome</keyword>
<dbReference type="InterPro" id="IPR045860">
    <property type="entry name" value="Snake_toxin-like_sf"/>
</dbReference>
<dbReference type="GeneID" id="103252778"/>
<feature type="region of interest" description="Disordered" evidence="4">
    <location>
        <begin position="17"/>
        <end position="53"/>
    </location>
</feature>
<dbReference type="InterPro" id="IPR035076">
    <property type="entry name" value="Toxin/TOLIP"/>
</dbReference>
<dbReference type="Proteomes" id="UP000189704">
    <property type="component" value="Unplaced"/>
</dbReference>
<evidence type="ECO:0000313" key="7">
    <source>
        <dbReference type="Proteomes" id="UP000189704"/>
    </source>
</evidence>
<gene>
    <name evidence="8" type="primary">GPIHBP1</name>
</gene>
<dbReference type="PANTHER" id="PTHR16983">
    <property type="entry name" value="UPAR/LY6 DOMAIN-CONTAINING PROTEIN"/>
    <property type="match status" value="1"/>
</dbReference>
<dbReference type="AlphaFoldDB" id="A0A1U7T6S4"/>
<comment type="subcellular location">
    <subcellularLocation>
        <location evidence="1">Cell membrane</location>
        <topology evidence="1">Lipid-anchor</topology>
        <topology evidence="1">GPI-anchor</topology>
    </subcellularLocation>
</comment>
<dbReference type="Pfam" id="PF00087">
    <property type="entry name" value="Toxin_TOLIP"/>
    <property type="match status" value="1"/>
</dbReference>
<evidence type="ECO:0000313" key="8">
    <source>
        <dbReference type="RefSeq" id="XP_008049561.1"/>
    </source>
</evidence>
<dbReference type="GO" id="GO:0030550">
    <property type="term" value="F:acetylcholine receptor inhibitor activity"/>
    <property type="evidence" value="ECO:0007669"/>
    <property type="project" value="TreeGrafter"/>
</dbReference>
<evidence type="ECO:0000256" key="1">
    <source>
        <dbReference type="ARBA" id="ARBA00004609"/>
    </source>
</evidence>
<accession>A0A1U7T6S4</accession>
<dbReference type="GO" id="GO:0005886">
    <property type="term" value="C:plasma membrane"/>
    <property type="evidence" value="ECO:0007669"/>
    <property type="project" value="UniProtKB-SubCell"/>
</dbReference>
<dbReference type="GO" id="GO:0035473">
    <property type="term" value="F:lipase binding"/>
    <property type="evidence" value="ECO:0007669"/>
    <property type="project" value="TreeGrafter"/>
</dbReference>
<feature type="domain" description="Snake toxin/toxin-like" evidence="6">
    <location>
        <begin position="62"/>
        <end position="137"/>
    </location>
</feature>
<dbReference type="KEGG" id="csyr:103252778"/>
<feature type="compositionally biased region" description="Acidic residues" evidence="4">
    <location>
        <begin position="25"/>
        <end position="49"/>
    </location>
</feature>
<dbReference type="Gene3D" id="2.10.60.10">
    <property type="entry name" value="CD59"/>
    <property type="match status" value="1"/>
</dbReference>
<dbReference type="GO" id="GO:0070328">
    <property type="term" value="P:triglyceride homeostasis"/>
    <property type="evidence" value="ECO:0007669"/>
    <property type="project" value="TreeGrafter"/>
</dbReference>
<feature type="chain" id="PRO_5010547863" evidence="5">
    <location>
        <begin position="23"/>
        <end position="188"/>
    </location>
</feature>
<keyword evidence="2" id="KW-0336">GPI-anchor</keyword>
<feature type="signal peptide" evidence="5">
    <location>
        <begin position="1"/>
        <end position="22"/>
    </location>
</feature>
<keyword evidence="2" id="KW-0325">Glycoprotein</keyword>
<protein>
    <submittedName>
        <fullName evidence="8">Glycosylphosphatidylinositol-anchored high density lipoprotein-binding protein 1</fullName>
    </submittedName>
</protein>